<evidence type="ECO:0000313" key="3">
    <source>
        <dbReference type="Proteomes" id="UP001152803"/>
    </source>
</evidence>
<dbReference type="AlphaFoldDB" id="A0A9Q1DMJ2"/>
<keyword evidence="3" id="KW-1185">Reference proteome</keyword>
<comment type="caution">
    <text evidence="2">The sequence shown here is derived from an EMBL/GenBank/DDBJ whole genome shotgun (WGS) entry which is preliminary data.</text>
</comment>
<evidence type="ECO:0000313" key="2">
    <source>
        <dbReference type="EMBL" id="KAJ8275292.1"/>
    </source>
</evidence>
<sequence length="88" mass="9826">MVEEEEEINYRQRMGDKWVSDLRRMSSLQHCQAGDLRHENVMKHPGRAHTCGGGWRGKVSGRFPSGNNEGAPGARLKGRSAQLHGGDR</sequence>
<proteinExistence type="predicted"/>
<feature type="region of interest" description="Disordered" evidence="1">
    <location>
        <begin position="47"/>
        <end position="88"/>
    </location>
</feature>
<organism evidence="2 3">
    <name type="scientific">Conger conger</name>
    <name type="common">Conger eel</name>
    <name type="synonym">Muraena conger</name>
    <dbReference type="NCBI Taxonomy" id="82655"/>
    <lineage>
        <taxon>Eukaryota</taxon>
        <taxon>Metazoa</taxon>
        <taxon>Chordata</taxon>
        <taxon>Craniata</taxon>
        <taxon>Vertebrata</taxon>
        <taxon>Euteleostomi</taxon>
        <taxon>Actinopterygii</taxon>
        <taxon>Neopterygii</taxon>
        <taxon>Teleostei</taxon>
        <taxon>Anguilliformes</taxon>
        <taxon>Congridae</taxon>
        <taxon>Conger</taxon>
    </lineage>
</organism>
<dbReference type="Proteomes" id="UP001152803">
    <property type="component" value="Unassembled WGS sequence"/>
</dbReference>
<name>A0A9Q1DMJ2_CONCO</name>
<reference evidence="2" key="1">
    <citation type="journal article" date="2023" name="Science">
        <title>Genome structures resolve the early diversification of teleost fishes.</title>
        <authorList>
            <person name="Parey E."/>
            <person name="Louis A."/>
            <person name="Montfort J."/>
            <person name="Bouchez O."/>
            <person name="Roques C."/>
            <person name="Iampietro C."/>
            <person name="Lluch J."/>
            <person name="Castinel A."/>
            <person name="Donnadieu C."/>
            <person name="Desvignes T."/>
            <person name="Floi Bucao C."/>
            <person name="Jouanno E."/>
            <person name="Wen M."/>
            <person name="Mejri S."/>
            <person name="Dirks R."/>
            <person name="Jansen H."/>
            <person name="Henkel C."/>
            <person name="Chen W.J."/>
            <person name="Zahm M."/>
            <person name="Cabau C."/>
            <person name="Klopp C."/>
            <person name="Thompson A.W."/>
            <person name="Robinson-Rechavi M."/>
            <person name="Braasch I."/>
            <person name="Lecointre G."/>
            <person name="Bobe J."/>
            <person name="Postlethwait J.H."/>
            <person name="Berthelot C."/>
            <person name="Roest Crollius H."/>
            <person name="Guiguen Y."/>
        </authorList>
    </citation>
    <scope>NUCLEOTIDE SEQUENCE</scope>
    <source>
        <strain evidence="2">Concon-B</strain>
    </source>
</reference>
<dbReference type="EMBL" id="JAFJMO010000006">
    <property type="protein sequence ID" value="KAJ8275292.1"/>
    <property type="molecule type" value="Genomic_DNA"/>
</dbReference>
<dbReference type="OrthoDB" id="41362at2759"/>
<protein>
    <submittedName>
        <fullName evidence="2">Uncharacterized protein</fullName>
    </submittedName>
</protein>
<evidence type="ECO:0000256" key="1">
    <source>
        <dbReference type="SAM" id="MobiDB-lite"/>
    </source>
</evidence>
<accession>A0A9Q1DMJ2</accession>
<gene>
    <name evidence="2" type="ORF">COCON_G00099170</name>
</gene>